<gene>
    <name evidence="8" type="ORF">H6G95_21845</name>
</gene>
<dbReference type="InterPro" id="IPR000184">
    <property type="entry name" value="Bac_surfAg_D15"/>
</dbReference>
<accession>A0ABR8EZ45</accession>
<feature type="domain" description="POTRA" evidence="7">
    <location>
        <begin position="99"/>
        <end position="158"/>
    </location>
</feature>
<protein>
    <submittedName>
        <fullName evidence="8">BamA/TamA family outer membrane protein</fullName>
    </submittedName>
</protein>
<comment type="subcellular location">
    <subcellularLocation>
        <location evidence="1">Membrane</location>
    </subcellularLocation>
</comment>
<organism evidence="8 9">
    <name type="scientific">Nostoc linckia FACHB-391</name>
    <dbReference type="NCBI Taxonomy" id="2692906"/>
    <lineage>
        <taxon>Bacteria</taxon>
        <taxon>Bacillati</taxon>
        <taxon>Cyanobacteriota</taxon>
        <taxon>Cyanophyceae</taxon>
        <taxon>Nostocales</taxon>
        <taxon>Nostocaceae</taxon>
        <taxon>Nostoc</taxon>
    </lineage>
</organism>
<keyword evidence="2" id="KW-0812">Transmembrane</keyword>
<comment type="caution">
    <text evidence="8">The sequence shown here is derived from an EMBL/GenBank/DDBJ whole genome shotgun (WGS) entry which is preliminary data.</text>
</comment>
<dbReference type="Pfam" id="PF01103">
    <property type="entry name" value="Omp85"/>
    <property type="match status" value="1"/>
</dbReference>
<evidence type="ECO:0000256" key="1">
    <source>
        <dbReference type="ARBA" id="ARBA00004370"/>
    </source>
</evidence>
<keyword evidence="5" id="KW-0998">Cell outer membrane</keyword>
<sequence length="503" mass="55099">MRVQITVVAIAVMLVGGKNPEALADSQFSTQDGFSSIATPEATIHIEGEYAKYGNYIGATSGDSQTLVFSQKVVKDIQIRFINDKDELLDDKGQPIKGRTQTDFIIGLLRLKPGQVFREDLLQADLQRLRRLESFNQVNVEREEDASSVNIIYEIKERAFPSLILGGGNNDDVGLYGRVGYKDANISGLNDELDTTVQFSSEDVQFNGQFISRYRPGEPNRLGYSIRGFRSRNISGTFNEDIRLSNGNKVREGRFGGSVGLLQSFDDWDTTVALNYTRISLRDQEYNVAQVDRLGSPLSVSGTGIDDLFTVSFAVSRDQRDRRDNPTQGSIFTLSTEQAIPIGLGNISSNRLQGDYIQYLPVSWIGNGKPTDNPEMLAINLQIGTTIGDFPPADAFNIGGLDSVRGYGYGKVASGRSYGLASVEYRFPIFQSIGGVIFTDFASDFGSSETVLGEPGVLRDKPGSGFGYGLGLRVKSSFGLIRGDLGISDQGEVRFEVTTGQRF</sequence>
<dbReference type="Pfam" id="PF07244">
    <property type="entry name" value="POTRA"/>
    <property type="match status" value="1"/>
</dbReference>
<proteinExistence type="predicted"/>
<evidence type="ECO:0000313" key="9">
    <source>
        <dbReference type="Proteomes" id="UP000604661"/>
    </source>
</evidence>
<evidence type="ECO:0000256" key="5">
    <source>
        <dbReference type="ARBA" id="ARBA00023237"/>
    </source>
</evidence>
<keyword evidence="9" id="KW-1185">Reference proteome</keyword>
<evidence type="ECO:0000256" key="4">
    <source>
        <dbReference type="ARBA" id="ARBA00023136"/>
    </source>
</evidence>
<dbReference type="PANTHER" id="PTHR12815">
    <property type="entry name" value="SORTING AND ASSEMBLY MACHINERY SAMM50 PROTEIN FAMILY MEMBER"/>
    <property type="match status" value="1"/>
</dbReference>
<dbReference type="RefSeq" id="WP_190895813.1">
    <property type="nucleotide sequence ID" value="NZ_JACJTE010000027.1"/>
</dbReference>
<evidence type="ECO:0000313" key="8">
    <source>
        <dbReference type="EMBL" id="MBD2563210.1"/>
    </source>
</evidence>
<evidence type="ECO:0000256" key="3">
    <source>
        <dbReference type="ARBA" id="ARBA00022729"/>
    </source>
</evidence>
<dbReference type="Proteomes" id="UP000604661">
    <property type="component" value="Unassembled WGS sequence"/>
</dbReference>
<dbReference type="InterPro" id="IPR010827">
    <property type="entry name" value="BamA/TamA_POTRA"/>
</dbReference>
<feature type="domain" description="Bacterial surface antigen (D15)" evidence="6">
    <location>
        <begin position="185"/>
        <end position="503"/>
    </location>
</feature>
<dbReference type="PANTHER" id="PTHR12815:SF47">
    <property type="entry name" value="TRANSLOCATION AND ASSEMBLY MODULE SUBUNIT TAMA"/>
    <property type="match status" value="1"/>
</dbReference>
<evidence type="ECO:0000259" key="6">
    <source>
        <dbReference type="Pfam" id="PF01103"/>
    </source>
</evidence>
<evidence type="ECO:0000256" key="2">
    <source>
        <dbReference type="ARBA" id="ARBA00022692"/>
    </source>
</evidence>
<dbReference type="EMBL" id="JACJTE010000027">
    <property type="protein sequence ID" value="MBD2563210.1"/>
    <property type="molecule type" value="Genomic_DNA"/>
</dbReference>
<dbReference type="Gene3D" id="2.40.160.50">
    <property type="entry name" value="membrane protein fhac: a member of the omp85/tpsb transporter family"/>
    <property type="match status" value="1"/>
</dbReference>
<keyword evidence="4" id="KW-0472">Membrane</keyword>
<keyword evidence="3" id="KW-0732">Signal</keyword>
<reference evidence="8 9" key="1">
    <citation type="journal article" date="2020" name="ISME J.">
        <title>Comparative genomics reveals insights into cyanobacterial evolution and habitat adaptation.</title>
        <authorList>
            <person name="Chen M.Y."/>
            <person name="Teng W.K."/>
            <person name="Zhao L."/>
            <person name="Hu C.X."/>
            <person name="Zhou Y.K."/>
            <person name="Han B.P."/>
            <person name="Song L.R."/>
            <person name="Shu W.S."/>
        </authorList>
    </citation>
    <scope>NUCLEOTIDE SEQUENCE [LARGE SCALE GENOMIC DNA]</scope>
    <source>
        <strain evidence="8 9">FACHB-391</strain>
    </source>
</reference>
<dbReference type="InterPro" id="IPR039910">
    <property type="entry name" value="D15-like"/>
</dbReference>
<dbReference type="Gene3D" id="3.10.20.310">
    <property type="entry name" value="membrane protein fhac"/>
    <property type="match status" value="1"/>
</dbReference>
<evidence type="ECO:0000259" key="7">
    <source>
        <dbReference type="Pfam" id="PF07244"/>
    </source>
</evidence>
<name>A0ABR8EZ45_NOSLI</name>